<accession>A0ABW5D312</accession>
<feature type="region of interest" description="Disordered" evidence="1">
    <location>
        <begin position="460"/>
        <end position="485"/>
    </location>
</feature>
<keyword evidence="2" id="KW-0449">Lipoprotein</keyword>
<evidence type="ECO:0000256" key="1">
    <source>
        <dbReference type="SAM" id="MobiDB-lite"/>
    </source>
</evidence>
<keyword evidence="3" id="KW-1185">Reference proteome</keyword>
<organism evidence="2 3">
    <name type="scientific">Pontibacter ruber</name>
    <dbReference type="NCBI Taxonomy" id="1343895"/>
    <lineage>
        <taxon>Bacteria</taxon>
        <taxon>Pseudomonadati</taxon>
        <taxon>Bacteroidota</taxon>
        <taxon>Cytophagia</taxon>
        <taxon>Cytophagales</taxon>
        <taxon>Hymenobacteraceae</taxon>
        <taxon>Pontibacter</taxon>
    </lineage>
</organism>
<reference evidence="3" key="1">
    <citation type="journal article" date="2019" name="Int. J. Syst. Evol. Microbiol.">
        <title>The Global Catalogue of Microorganisms (GCM) 10K type strain sequencing project: providing services to taxonomists for standard genome sequencing and annotation.</title>
        <authorList>
            <consortium name="The Broad Institute Genomics Platform"/>
            <consortium name="The Broad Institute Genome Sequencing Center for Infectious Disease"/>
            <person name="Wu L."/>
            <person name="Ma J."/>
        </authorList>
    </citation>
    <scope>NUCLEOTIDE SEQUENCE [LARGE SCALE GENOMIC DNA]</scope>
    <source>
        <strain evidence="3">CGMCC 4.1782</strain>
    </source>
</reference>
<dbReference type="EMBL" id="JBHUIM010000004">
    <property type="protein sequence ID" value="MFD2248554.1"/>
    <property type="molecule type" value="Genomic_DNA"/>
</dbReference>
<gene>
    <name evidence="2" type="ORF">ACFSKP_19965</name>
</gene>
<proteinExistence type="predicted"/>
<dbReference type="InterPro" id="IPR011990">
    <property type="entry name" value="TPR-like_helical_dom_sf"/>
</dbReference>
<dbReference type="Proteomes" id="UP001597374">
    <property type="component" value="Unassembled WGS sequence"/>
</dbReference>
<dbReference type="PROSITE" id="PS51257">
    <property type="entry name" value="PROKAR_LIPOPROTEIN"/>
    <property type="match status" value="1"/>
</dbReference>
<evidence type="ECO:0000313" key="3">
    <source>
        <dbReference type="Proteomes" id="UP001597374"/>
    </source>
</evidence>
<evidence type="ECO:0000313" key="2">
    <source>
        <dbReference type="EMBL" id="MFD2248554.1"/>
    </source>
</evidence>
<dbReference type="SUPFAM" id="SSF48452">
    <property type="entry name" value="TPR-like"/>
    <property type="match status" value="1"/>
</dbReference>
<dbReference type="Gene3D" id="1.25.40.390">
    <property type="match status" value="1"/>
</dbReference>
<protein>
    <submittedName>
        <fullName evidence="2">SusD/RagB family nutrient-binding outer membrane lipoprotein</fullName>
    </submittedName>
</protein>
<comment type="caution">
    <text evidence="2">The sequence shown here is derived from an EMBL/GenBank/DDBJ whole genome shotgun (WGS) entry which is preliminary data.</text>
</comment>
<dbReference type="InterPro" id="IPR041662">
    <property type="entry name" value="SusD-like_2"/>
</dbReference>
<name>A0ABW5D312_9BACT</name>
<dbReference type="Pfam" id="PF12771">
    <property type="entry name" value="SusD-like_2"/>
    <property type="match status" value="1"/>
</dbReference>
<dbReference type="RefSeq" id="WP_250432080.1">
    <property type="nucleotide sequence ID" value="NZ_JALPRR010000005.1"/>
</dbReference>
<sequence length="485" mass="53520">MKKILRYISIFSLAVSVMGCESFVDGFEEDPNNPSGKSVDVNNMIQGVMLADALLHEGEMARLTGMWTNQFTGVDRQYVNLNEYRVSAGDFDSPWSTMYYGTIAQARLAKKKARAELNPKVEGVAQVLEAHAAGTAAALFGDVPFSEVTVSETPVFDPQEEVYNSVQVLLDSAITNLELNKGILKAEKDLYYTGNAQNWARVAYTLKARYYLHTGDYAKAEEAALKGISSPEGNMVTPHGEAYYSLNVFYSFGQSERVGYMTAENAFAPLLLDPAQQGTFAKNRNNAKTDETGRFNFYYTGEDGAYDLNYADTTAYGYNQGYSMVTYAETQLIIAEARVRQGNVNGAIDALNARRTALNAIYGRPAVPAVPATPTTPEVPAIPEYKPYQMFTLEDFAIGGIENNGSLSPEQALLMEIMEERYVTFIGNIEAFNDARRTDNLLGIPVKGTANKLPERFLYPQNEVNSNPNTPNPLPDLYEPTALNK</sequence>